<proteinExistence type="predicted"/>
<dbReference type="Gene3D" id="1.20.120.910">
    <property type="entry name" value="DksA, coiled-coil domain"/>
    <property type="match status" value="1"/>
</dbReference>
<dbReference type="SUPFAM" id="SSF57716">
    <property type="entry name" value="Glucocorticoid receptor-like (DNA-binding domain)"/>
    <property type="match status" value="1"/>
</dbReference>
<feature type="domain" description="Zinc finger DksA/TraR C4-type" evidence="5">
    <location>
        <begin position="24"/>
        <end position="54"/>
    </location>
</feature>
<protein>
    <submittedName>
        <fullName evidence="6">TraR/DksA C4-type zinc finger protein</fullName>
    </submittedName>
</protein>
<accession>A0ABV7KAM7</accession>
<feature type="zinc finger region" description="dksA C4-type" evidence="4">
    <location>
        <begin position="24"/>
        <end position="48"/>
    </location>
</feature>
<evidence type="ECO:0000313" key="7">
    <source>
        <dbReference type="Proteomes" id="UP001595583"/>
    </source>
</evidence>
<keyword evidence="7" id="KW-1185">Reference proteome</keyword>
<organism evidence="6 7">
    <name type="scientific">Aquamicrobium soli</name>
    <dbReference type="NCBI Taxonomy" id="1811518"/>
    <lineage>
        <taxon>Bacteria</taxon>
        <taxon>Pseudomonadati</taxon>
        <taxon>Pseudomonadota</taxon>
        <taxon>Alphaproteobacteria</taxon>
        <taxon>Hyphomicrobiales</taxon>
        <taxon>Phyllobacteriaceae</taxon>
        <taxon>Aquamicrobium</taxon>
    </lineage>
</organism>
<dbReference type="PROSITE" id="PS51128">
    <property type="entry name" value="ZF_DKSA_2"/>
    <property type="match status" value="1"/>
</dbReference>
<evidence type="ECO:0000256" key="2">
    <source>
        <dbReference type="ARBA" id="ARBA00022771"/>
    </source>
</evidence>
<dbReference type="Pfam" id="PF01258">
    <property type="entry name" value="zf-dskA_traR"/>
    <property type="match status" value="1"/>
</dbReference>
<dbReference type="InterPro" id="IPR000962">
    <property type="entry name" value="Znf_DskA_TraR"/>
</dbReference>
<name>A0ABV7KAM7_9HYPH</name>
<evidence type="ECO:0000256" key="3">
    <source>
        <dbReference type="ARBA" id="ARBA00022833"/>
    </source>
</evidence>
<evidence type="ECO:0000256" key="1">
    <source>
        <dbReference type="ARBA" id="ARBA00022723"/>
    </source>
</evidence>
<keyword evidence="1" id="KW-0479">Metal-binding</keyword>
<reference evidence="7" key="1">
    <citation type="journal article" date="2019" name="Int. J. Syst. Evol. Microbiol.">
        <title>The Global Catalogue of Microorganisms (GCM) 10K type strain sequencing project: providing services to taxonomists for standard genome sequencing and annotation.</title>
        <authorList>
            <consortium name="The Broad Institute Genomics Platform"/>
            <consortium name="The Broad Institute Genome Sequencing Center for Infectious Disease"/>
            <person name="Wu L."/>
            <person name="Ma J."/>
        </authorList>
    </citation>
    <scope>NUCLEOTIDE SEQUENCE [LARGE SCALE GENOMIC DNA]</scope>
    <source>
        <strain evidence="7">KCTC 52165</strain>
    </source>
</reference>
<evidence type="ECO:0000256" key="4">
    <source>
        <dbReference type="PROSITE-ProRule" id="PRU00510"/>
    </source>
</evidence>
<evidence type="ECO:0000313" key="6">
    <source>
        <dbReference type="EMBL" id="MFC3207384.1"/>
    </source>
</evidence>
<keyword evidence="2" id="KW-0863">Zinc-finger</keyword>
<keyword evidence="3" id="KW-0862">Zinc</keyword>
<evidence type="ECO:0000259" key="5">
    <source>
        <dbReference type="Pfam" id="PF01258"/>
    </source>
</evidence>
<gene>
    <name evidence="6" type="ORF">ACFOHJ_14250</name>
</gene>
<comment type="caution">
    <text evidence="6">The sequence shown here is derived from an EMBL/GenBank/DDBJ whole genome shotgun (WGS) entry which is preliminary data.</text>
</comment>
<sequence>MGNVVSLARGRQKLGKALPKPRMCGDCGDDIETARLQVQPKARRCISCEKARERRHRKMLETMRDDDIAIIRR</sequence>
<dbReference type="Proteomes" id="UP001595583">
    <property type="component" value="Unassembled WGS sequence"/>
</dbReference>
<dbReference type="RefSeq" id="WP_378221608.1">
    <property type="nucleotide sequence ID" value="NZ_JBHRTK010000013.1"/>
</dbReference>
<dbReference type="EMBL" id="JBHRTK010000013">
    <property type="protein sequence ID" value="MFC3207384.1"/>
    <property type="molecule type" value="Genomic_DNA"/>
</dbReference>